<dbReference type="GO" id="GO:0005634">
    <property type="term" value="C:nucleus"/>
    <property type="evidence" value="ECO:0007669"/>
    <property type="project" value="UniProtKB-SubCell"/>
</dbReference>
<dbReference type="SUPFAM" id="SSF48403">
    <property type="entry name" value="Ankyrin repeat"/>
    <property type="match status" value="1"/>
</dbReference>
<evidence type="ECO:0000256" key="3">
    <source>
        <dbReference type="ARBA" id="ARBA00022771"/>
    </source>
</evidence>
<dbReference type="SUPFAM" id="SSF103612">
    <property type="entry name" value="SBT domain"/>
    <property type="match status" value="1"/>
</dbReference>
<dbReference type="GO" id="GO:0003677">
    <property type="term" value="F:DNA binding"/>
    <property type="evidence" value="ECO:0007669"/>
    <property type="project" value="InterPro"/>
</dbReference>
<keyword evidence="4" id="KW-0862">Zinc</keyword>
<dbReference type="Pfam" id="PF26102">
    <property type="entry name" value="Ig_SPL7"/>
    <property type="match status" value="1"/>
</dbReference>
<dbReference type="FunFam" id="4.10.1100.10:FF:000001">
    <property type="entry name" value="Squamosa promoter-binding-like protein 14"/>
    <property type="match status" value="1"/>
</dbReference>
<keyword evidence="9" id="KW-0472">Membrane</keyword>
<reference evidence="11" key="1">
    <citation type="submission" date="2016-03" db="EMBL/GenBank/DDBJ databases">
        <title>Mechanisms controlling the formation of the plant cell surface in tip-growing cells are functionally conserved among land plants.</title>
        <authorList>
            <person name="Honkanen S."/>
            <person name="Jones V.A."/>
            <person name="Morieri G."/>
            <person name="Champion C."/>
            <person name="Hetherington A.J."/>
            <person name="Kelly S."/>
            <person name="Saint-Marcoux D."/>
            <person name="Proust H."/>
            <person name="Prescott H."/>
            <person name="Dolan L."/>
        </authorList>
    </citation>
    <scope>NUCLEOTIDE SEQUENCE [LARGE SCALE GENOMIC DNA]</scope>
    <source>
        <tissue evidence="11">Whole gametophyte</tissue>
    </source>
</reference>
<evidence type="ECO:0000256" key="8">
    <source>
        <dbReference type="SAM" id="MobiDB-lite"/>
    </source>
</evidence>
<sequence length="1190" mass="130257">MDSEGGSQVALDTYTRSSPPFLPHQFFPGARVRETVNGGRQGSLDHGAYNHQYNGARMADWDVKSWDWDHVLFLAQPNPQAAQPIELQRTYQTDDNGSRRKFHAPSRDGVVLRLDGTSTSPDHNGSSDHDDPYVSDRRRKHHLGYQDNGYGNSDKAQPFLRDGSSPEEDAESLSLKLGGHSYAYSDDAGNGPRGTKRFRSSSPGPQFPMCQVDDCKADLSHAKDYHRRHKVCEMHAKAGKASVTRLMQRFCQQCSRFHPLTAFDEGKRSCRRRLAGHNSRRRKNQPDPTAARGYAVSSVGAIQGAVSEREALVRQYLKKGITPAGLEGASLANLFKVNGVSAENGRPDLKPQSSTNDATHNGSAEPADAWFSALASAAAAPATTETLSFLLQSQLASALLKAAEVPHASVSTGNGSLPLASLGARMPEKDVEHAVACPPLLSLSSPMVTRPLETHLASSSRSRSNSILQQGILENSVHRGEHQQTDLQSGKVSPSAVPQKLFPVTQASEYRGSGNGKLDVNRDDDGATESTSDGEAPASMMTFMEGQESRNLQEVVSHPSRPCIDLQLPPPQNLSESSPSGSDNSPSSSSHDWQGRTGRITFKLFDKDPGELPQSLRKEILEWLAHRPSDMESHIRPGCVVLTIFLSMPSLAWGELESNMRASLQRLTSCGTFWCNGRIHVQVERQNALIVDGRVHINKPKGSRLPQILSVRPLAVVAESCLCYLVRYSVLYRIFCPYQGKYMAEGVQWADGQQARETVPPGRAESEEAGTGEDALEFTFSGGLPGIVSRCFIEVERQAGGGDAVPVIVADNPVCSEIRSLEQEIENQGLIAANQAKLSGCEPEEVFHQIRVARAMAELEVKNVLNELGWLFLNSQTIHPLVDLPLLVPSRQKRLLVYAVERDWCAVVKQILDIIFALGLSLETGGQTLNGLVEIFDDETSLLHRAVKKKCRPMVELLLAYVPYSGVDDGDVRVQQVLSRLSRHGSQYRCIFTPDVAGPEGFTPLHVAASMEGAEGIIDALTSDPNYIGLHTWSHVQNSMGETPFACALAGKKASYMQLVRSKLARRDGQVTINMPINMPISVSSIFGHPSTSAANNPQYSLELPVWSNRAFPQVEMPVAARLVHPRRCSHVPASMRHRASRASLYRPFMVSMVAVAALCVCVCVVMRGPVTIRFILPPFSWNSVKFGFQ</sequence>
<dbReference type="InterPro" id="IPR036893">
    <property type="entry name" value="SBP_sf"/>
</dbReference>
<feature type="region of interest" description="Disordered" evidence="8">
    <location>
        <begin position="504"/>
        <end position="595"/>
    </location>
</feature>
<evidence type="ECO:0000256" key="9">
    <source>
        <dbReference type="SAM" id="Phobius"/>
    </source>
</evidence>
<keyword evidence="6" id="KW-0539">Nucleus</keyword>
<feature type="transmembrane region" description="Helical" evidence="9">
    <location>
        <begin position="1145"/>
        <end position="1167"/>
    </location>
</feature>
<keyword evidence="9" id="KW-1133">Transmembrane helix</keyword>
<feature type="compositionally biased region" description="Basic and acidic residues" evidence="8">
    <location>
        <begin position="125"/>
        <end position="136"/>
    </location>
</feature>
<keyword evidence="9" id="KW-0812">Transmembrane</keyword>
<dbReference type="PANTHER" id="PTHR31251">
    <property type="entry name" value="SQUAMOSA PROMOTER-BINDING-LIKE PROTEIN 4"/>
    <property type="match status" value="1"/>
</dbReference>
<proteinExistence type="predicted"/>
<gene>
    <name evidence="11" type="ORF">AXG93_4794s1130</name>
</gene>
<evidence type="ECO:0000313" key="12">
    <source>
        <dbReference type="Proteomes" id="UP000077202"/>
    </source>
</evidence>
<dbReference type="Pfam" id="PF03110">
    <property type="entry name" value="SBP"/>
    <property type="match status" value="1"/>
</dbReference>
<evidence type="ECO:0000259" key="10">
    <source>
        <dbReference type="PROSITE" id="PS51141"/>
    </source>
</evidence>
<accession>A0A176VGP9</accession>
<dbReference type="Gene3D" id="4.10.1100.10">
    <property type="entry name" value="Transcription factor, SBP-box domain"/>
    <property type="match status" value="1"/>
</dbReference>
<dbReference type="Proteomes" id="UP000077202">
    <property type="component" value="Unassembled WGS sequence"/>
</dbReference>
<evidence type="ECO:0000256" key="5">
    <source>
        <dbReference type="ARBA" id="ARBA00023163"/>
    </source>
</evidence>
<feature type="compositionally biased region" description="Polar residues" evidence="8">
    <location>
        <begin position="351"/>
        <end position="362"/>
    </location>
</feature>
<evidence type="ECO:0000256" key="4">
    <source>
        <dbReference type="ARBA" id="ARBA00022833"/>
    </source>
</evidence>
<protein>
    <recommendedName>
        <fullName evidence="10">SBP-type domain-containing protein</fullName>
    </recommendedName>
</protein>
<comment type="subcellular location">
    <subcellularLocation>
        <location evidence="1">Nucleus</location>
    </subcellularLocation>
</comment>
<keyword evidence="2" id="KW-0479">Metal-binding</keyword>
<evidence type="ECO:0000256" key="1">
    <source>
        <dbReference type="ARBA" id="ARBA00004123"/>
    </source>
</evidence>
<keyword evidence="12" id="KW-1185">Reference proteome</keyword>
<dbReference type="InterPro" id="IPR044817">
    <property type="entry name" value="SBP-like"/>
</dbReference>
<dbReference type="Gene3D" id="1.25.40.20">
    <property type="entry name" value="Ankyrin repeat-containing domain"/>
    <property type="match status" value="1"/>
</dbReference>
<evidence type="ECO:0000256" key="6">
    <source>
        <dbReference type="ARBA" id="ARBA00023242"/>
    </source>
</evidence>
<feature type="region of interest" description="Disordered" evidence="8">
    <location>
        <begin position="1"/>
        <end position="22"/>
    </location>
</feature>
<feature type="region of interest" description="Disordered" evidence="8">
    <location>
        <begin position="273"/>
        <end position="292"/>
    </location>
</feature>
<comment type="caution">
    <text evidence="11">The sequence shown here is derived from an EMBL/GenBank/DDBJ whole genome shotgun (WGS) entry which is preliminary data.</text>
</comment>
<feature type="region of interest" description="Disordered" evidence="8">
    <location>
        <begin position="343"/>
        <end position="364"/>
    </location>
</feature>
<keyword evidence="5" id="KW-0804">Transcription</keyword>
<evidence type="ECO:0000256" key="7">
    <source>
        <dbReference type="PROSITE-ProRule" id="PRU00470"/>
    </source>
</evidence>
<evidence type="ECO:0000313" key="11">
    <source>
        <dbReference type="EMBL" id="OAE19501.1"/>
    </source>
</evidence>
<organism evidence="11 12">
    <name type="scientific">Marchantia polymorpha subsp. ruderalis</name>
    <dbReference type="NCBI Taxonomy" id="1480154"/>
    <lineage>
        <taxon>Eukaryota</taxon>
        <taxon>Viridiplantae</taxon>
        <taxon>Streptophyta</taxon>
        <taxon>Embryophyta</taxon>
        <taxon>Marchantiophyta</taxon>
        <taxon>Marchantiopsida</taxon>
        <taxon>Marchantiidae</taxon>
        <taxon>Marchantiales</taxon>
        <taxon>Marchantiaceae</taxon>
        <taxon>Marchantia</taxon>
    </lineage>
</organism>
<dbReference type="PANTHER" id="PTHR31251:SF86">
    <property type="entry name" value="SQUAMOSA PROMOTER-BINDING-LIKE PROTEIN 1"/>
    <property type="match status" value="1"/>
</dbReference>
<feature type="compositionally biased region" description="Low complexity" evidence="8">
    <location>
        <begin position="575"/>
        <end position="590"/>
    </location>
</feature>
<dbReference type="AlphaFoldDB" id="A0A176VGP9"/>
<dbReference type="InterPro" id="IPR036770">
    <property type="entry name" value="Ankyrin_rpt-contain_sf"/>
</dbReference>
<dbReference type="PROSITE" id="PS51141">
    <property type="entry name" value="ZF_SBP"/>
    <property type="match status" value="1"/>
</dbReference>
<dbReference type="InterPro" id="IPR004333">
    <property type="entry name" value="SBP_dom"/>
</dbReference>
<feature type="domain" description="SBP-type" evidence="10">
    <location>
        <begin position="207"/>
        <end position="284"/>
    </location>
</feature>
<feature type="compositionally biased region" description="Basic residues" evidence="8">
    <location>
        <begin position="273"/>
        <end position="283"/>
    </location>
</feature>
<dbReference type="EMBL" id="LVLJ01003848">
    <property type="protein sequence ID" value="OAE19501.1"/>
    <property type="molecule type" value="Genomic_DNA"/>
</dbReference>
<dbReference type="GO" id="GO:0008270">
    <property type="term" value="F:zinc ion binding"/>
    <property type="evidence" value="ECO:0007669"/>
    <property type="project" value="UniProtKB-KW"/>
</dbReference>
<name>A0A176VGP9_MARPO</name>
<keyword evidence="3 7" id="KW-0863">Zinc-finger</keyword>
<feature type="region of interest" description="Disordered" evidence="8">
    <location>
        <begin position="92"/>
        <end position="207"/>
    </location>
</feature>
<evidence type="ECO:0000256" key="2">
    <source>
        <dbReference type="ARBA" id="ARBA00022723"/>
    </source>
</evidence>